<reference evidence="1 2" key="1">
    <citation type="submission" date="2020-04" db="EMBL/GenBank/DDBJ databases">
        <title>Antimicrobial susceptibility and clonality of vaginal-derived multi-drug resistant Mobiluncus isolates in China.</title>
        <authorList>
            <person name="Zhang X."/>
        </authorList>
    </citation>
    <scope>NUCLEOTIDE SEQUENCE [LARGE SCALE GENOMIC DNA]</scope>
    <source>
        <strain evidence="1 2">13</strain>
    </source>
</reference>
<comment type="caution">
    <text evidence="1">The sequence shown here is derived from an EMBL/GenBank/DDBJ whole genome shotgun (WGS) entry which is preliminary data.</text>
</comment>
<dbReference type="AlphaFoldDB" id="A0A7Y0Y4E6"/>
<proteinExistence type="predicted"/>
<gene>
    <name evidence="1" type="ORF">HHJ78_05520</name>
</gene>
<sequence length="68" mass="7401">MATLQIETSLEENWNPYAEANPHTAPIKDAESIRKAEISEDGTVFDNVDDAVKFLDASPGPESVAKPE</sequence>
<accession>A0A7Y0Y4E6</accession>
<evidence type="ECO:0000313" key="2">
    <source>
        <dbReference type="Proteomes" id="UP000578252"/>
    </source>
</evidence>
<organism evidence="1 2">
    <name type="scientific">Mobiluncus mulieris</name>
    <dbReference type="NCBI Taxonomy" id="2052"/>
    <lineage>
        <taxon>Bacteria</taxon>
        <taxon>Bacillati</taxon>
        <taxon>Actinomycetota</taxon>
        <taxon>Actinomycetes</taxon>
        <taxon>Actinomycetales</taxon>
        <taxon>Actinomycetaceae</taxon>
        <taxon>Mobiluncus</taxon>
    </lineage>
</organism>
<dbReference type="Proteomes" id="UP000578252">
    <property type="component" value="Unassembled WGS sequence"/>
</dbReference>
<name>A0A7Y0Y4E6_9ACTO</name>
<evidence type="ECO:0000313" key="1">
    <source>
        <dbReference type="EMBL" id="NMW64997.1"/>
    </source>
</evidence>
<protein>
    <submittedName>
        <fullName evidence="1">Uncharacterized protein</fullName>
    </submittedName>
</protein>
<dbReference type="EMBL" id="JABCUR010000004">
    <property type="protein sequence ID" value="NMW64997.1"/>
    <property type="molecule type" value="Genomic_DNA"/>
</dbReference>